<gene>
    <name evidence="3" type="ORF">JZM24_16095</name>
</gene>
<reference evidence="3 4" key="1">
    <citation type="journal article" date="2021" name="Genome Biol. Evol.">
        <title>The evolution of interdependence in a four-way mealybug symbiosis.</title>
        <authorList>
            <person name="Garber A.I."/>
            <person name="Kupper M."/>
            <person name="Laetsch D.R."/>
            <person name="Weldon S.R."/>
            <person name="Ladinsky M.S."/>
            <person name="Bjorkman P.J."/>
            <person name="McCutcheon J.P."/>
        </authorList>
    </citation>
    <scope>NUCLEOTIDE SEQUENCE [LARGE SCALE GENOMIC DNA]</scope>
    <source>
        <strain evidence="3">SOD</strain>
    </source>
</reference>
<accession>A0ABS5YDY1</accession>
<proteinExistence type="inferred from homology"/>
<comment type="caution">
    <text evidence="3">The sequence shown here is derived from an EMBL/GenBank/DDBJ whole genome shotgun (WGS) entry which is preliminary data.</text>
</comment>
<sequence length="59" mass="7488">MKRSRNEVSRWRMQRQVQRRRSQWVEAQSRTYRRLTRLSHLQLKQQRRSLLFSLVYTPN</sequence>
<dbReference type="InterPro" id="IPR049586">
    <property type="entry name" value="YciY"/>
</dbReference>
<evidence type="ECO:0000313" key="4">
    <source>
        <dbReference type="Proteomes" id="UP000811282"/>
    </source>
</evidence>
<name>A0ABS5YDY1_9GAMM</name>
<dbReference type="RefSeq" id="WP_215670937.1">
    <property type="nucleotide sequence ID" value="NZ_JAFJYC010000002.1"/>
</dbReference>
<evidence type="ECO:0000256" key="1">
    <source>
        <dbReference type="ARBA" id="ARBA00043959"/>
    </source>
</evidence>
<evidence type="ECO:0000256" key="2">
    <source>
        <dbReference type="ARBA" id="ARBA00044192"/>
    </source>
</evidence>
<comment type="similarity">
    <text evidence="1">Belongs to the YciY family.</text>
</comment>
<dbReference type="EMBL" id="JAFJYC010000002">
    <property type="protein sequence ID" value="MBT9433255.1"/>
    <property type="molecule type" value="Genomic_DNA"/>
</dbReference>
<organism evidence="3 4">
    <name type="scientific">Candidatus Sodalis endolongispinus</name>
    <dbReference type="NCBI Taxonomy" id="2812662"/>
    <lineage>
        <taxon>Bacteria</taxon>
        <taxon>Pseudomonadati</taxon>
        <taxon>Pseudomonadota</taxon>
        <taxon>Gammaproteobacteria</taxon>
        <taxon>Enterobacterales</taxon>
        <taxon>Bruguierivoracaceae</taxon>
        <taxon>Sodalis</taxon>
    </lineage>
</organism>
<keyword evidence="4" id="KW-1185">Reference proteome</keyword>
<protein>
    <recommendedName>
        <fullName evidence="2">Uncharacterized protein YciY</fullName>
    </recommendedName>
</protein>
<dbReference type="NCBIfam" id="NF033701">
    <property type="entry name" value="yciY_fam"/>
    <property type="match status" value="1"/>
</dbReference>
<dbReference type="Pfam" id="PF26518">
    <property type="entry name" value="YciY"/>
    <property type="match status" value="1"/>
</dbReference>
<evidence type="ECO:0000313" key="3">
    <source>
        <dbReference type="EMBL" id="MBT9433255.1"/>
    </source>
</evidence>
<dbReference type="Proteomes" id="UP000811282">
    <property type="component" value="Unassembled WGS sequence"/>
</dbReference>